<dbReference type="GO" id="GO:0042277">
    <property type="term" value="F:peptide binding"/>
    <property type="evidence" value="ECO:0007669"/>
    <property type="project" value="TreeGrafter"/>
</dbReference>
<dbReference type="CDD" id="cd09602">
    <property type="entry name" value="M1_APN"/>
    <property type="match status" value="1"/>
</dbReference>
<dbReference type="GO" id="GO:0016285">
    <property type="term" value="F:alanyl aminopeptidase activity"/>
    <property type="evidence" value="ECO:0007669"/>
    <property type="project" value="UniProtKB-EC"/>
</dbReference>
<dbReference type="InterPro" id="IPR014782">
    <property type="entry name" value="Peptidase_M1_dom"/>
</dbReference>
<keyword evidence="11" id="KW-0482">Metalloprotease</keyword>
<keyword evidence="8" id="KW-0479">Metal-binding</keyword>
<keyword evidence="16" id="KW-1185">Reference proteome</keyword>
<dbReference type="InterPro" id="IPR001930">
    <property type="entry name" value="Peptidase_M1"/>
</dbReference>
<proteinExistence type="inferred from homology"/>
<evidence type="ECO:0000259" key="14">
    <source>
        <dbReference type="Pfam" id="PF17900"/>
    </source>
</evidence>
<accession>A0A917MY98</accession>
<evidence type="ECO:0000256" key="2">
    <source>
        <dbReference type="ARBA" id="ARBA00001947"/>
    </source>
</evidence>
<dbReference type="InterPro" id="IPR045357">
    <property type="entry name" value="Aminopeptidase_N-like_N"/>
</dbReference>
<evidence type="ECO:0000256" key="8">
    <source>
        <dbReference type="ARBA" id="ARBA00022723"/>
    </source>
</evidence>
<evidence type="ECO:0000313" key="15">
    <source>
        <dbReference type="EMBL" id="GGH78724.1"/>
    </source>
</evidence>
<comment type="catalytic activity">
    <reaction evidence="1">
        <text>Release of an N-terminal amino acid, Xaa-|-Yaa- from a peptide, amide or arylamide. Xaa is preferably Ala, but may be most amino acids including Pro (slow action). When a terminal hydrophobic residue is followed by a prolyl residue, the two may be released as an intact Xaa-Pro dipeptide.</text>
        <dbReference type="EC" id="3.4.11.2"/>
    </reaction>
</comment>
<evidence type="ECO:0000259" key="13">
    <source>
        <dbReference type="Pfam" id="PF01433"/>
    </source>
</evidence>
<evidence type="ECO:0000256" key="4">
    <source>
        <dbReference type="ARBA" id="ARBA00012564"/>
    </source>
</evidence>
<dbReference type="Pfam" id="PF17900">
    <property type="entry name" value="Peptidase_M1_N"/>
    <property type="match status" value="1"/>
</dbReference>
<feature type="chain" id="PRO_5036674838" description="Aminopeptidase N" evidence="12">
    <location>
        <begin position="20"/>
        <end position="856"/>
    </location>
</feature>
<evidence type="ECO:0000256" key="6">
    <source>
        <dbReference type="ARBA" id="ARBA00022438"/>
    </source>
</evidence>
<organism evidence="15 16">
    <name type="scientific">Filimonas zeae</name>
    <dbReference type="NCBI Taxonomy" id="1737353"/>
    <lineage>
        <taxon>Bacteria</taxon>
        <taxon>Pseudomonadati</taxon>
        <taxon>Bacteroidota</taxon>
        <taxon>Chitinophagia</taxon>
        <taxon>Chitinophagales</taxon>
        <taxon>Chitinophagaceae</taxon>
        <taxon>Filimonas</taxon>
    </lineage>
</organism>
<keyword evidence="7" id="KW-0645">Protease</keyword>
<evidence type="ECO:0000256" key="10">
    <source>
        <dbReference type="ARBA" id="ARBA00022833"/>
    </source>
</evidence>
<dbReference type="EMBL" id="BMIB01000005">
    <property type="protein sequence ID" value="GGH78724.1"/>
    <property type="molecule type" value="Genomic_DNA"/>
</dbReference>
<dbReference type="Pfam" id="PF01433">
    <property type="entry name" value="Peptidase_M1"/>
    <property type="match status" value="1"/>
</dbReference>
<dbReference type="EC" id="3.4.11.2" evidence="4"/>
<dbReference type="GO" id="GO:0005737">
    <property type="term" value="C:cytoplasm"/>
    <property type="evidence" value="ECO:0007669"/>
    <property type="project" value="TreeGrafter"/>
</dbReference>
<dbReference type="GO" id="GO:0016020">
    <property type="term" value="C:membrane"/>
    <property type="evidence" value="ECO:0007669"/>
    <property type="project" value="TreeGrafter"/>
</dbReference>
<dbReference type="Gene3D" id="2.60.40.1730">
    <property type="entry name" value="tricorn interacting facor f3 domain"/>
    <property type="match status" value="1"/>
</dbReference>
<dbReference type="AlphaFoldDB" id="A0A917MY98"/>
<dbReference type="Proteomes" id="UP000627292">
    <property type="component" value="Unassembled WGS sequence"/>
</dbReference>
<reference evidence="15" key="2">
    <citation type="submission" date="2020-09" db="EMBL/GenBank/DDBJ databases">
        <authorList>
            <person name="Sun Q."/>
            <person name="Zhou Y."/>
        </authorList>
    </citation>
    <scope>NUCLEOTIDE SEQUENCE</scope>
    <source>
        <strain evidence="15">CGMCC 1.15290</strain>
    </source>
</reference>
<dbReference type="SUPFAM" id="SSF55486">
    <property type="entry name" value="Metalloproteases ('zincins'), catalytic domain"/>
    <property type="match status" value="1"/>
</dbReference>
<evidence type="ECO:0000256" key="1">
    <source>
        <dbReference type="ARBA" id="ARBA00000098"/>
    </source>
</evidence>
<comment type="similarity">
    <text evidence="3">Belongs to the peptidase M1 family.</text>
</comment>
<keyword evidence="9" id="KW-0378">Hydrolase</keyword>
<dbReference type="GO" id="GO:0006508">
    <property type="term" value="P:proteolysis"/>
    <property type="evidence" value="ECO:0007669"/>
    <property type="project" value="UniProtKB-KW"/>
</dbReference>
<comment type="caution">
    <text evidence="15">The sequence shown here is derived from an EMBL/GenBank/DDBJ whole genome shotgun (WGS) entry which is preliminary data.</text>
</comment>
<evidence type="ECO:0000256" key="3">
    <source>
        <dbReference type="ARBA" id="ARBA00010136"/>
    </source>
</evidence>
<feature type="domain" description="Aminopeptidase N-like N-terminal" evidence="14">
    <location>
        <begin position="136"/>
        <end position="205"/>
    </location>
</feature>
<keyword evidence="6 15" id="KW-0031">Aminopeptidase</keyword>
<dbReference type="SUPFAM" id="SSF63737">
    <property type="entry name" value="Leukotriene A4 hydrolase N-terminal domain"/>
    <property type="match status" value="1"/>
</dbReference>
<dbReference type="RefSeq" id="WP_188957073.1">
    <property type="nucleotide sequence ID" value="NZ_BMIB01000005.1"/>
</dbReference>
<dbReference type="GO" id="GO:0043171">
    <property type="term" value="P:peptide catabolic process"/>
    <property type="evidence" value="ECO:0007669"/>
    <property type="project" value="TreeGrafter"/>
</dbReference>
<evidence type="ECO:0000256" key="5">
    <source>
        <dbReference type="ARBA" id="ARBA00015611"/>
    </source>
</evidence>
<gene>
    <name evidence="15" type="ORF">GCM10011379_47010</name>
</gene>
<evidence type="ECO:0000313" key="16">
    <source>
        <dbReference type="Proteomes" id="UP000627292"/>
    </source>
</evidence>
<dbReference type="Gene3D" id="1.10.390.10">
    <property type="entry name" value="Neutral Protease Domain 2"/>
    <property type="match status" value="1"/>
</dbReference>
<dbReference type="InterPro" id="IPR042097">
    <property type="entry name" value="Aminopeptidase_N-like_N_sf"/>
</dbReference>
<keyword evidence="10" id="KW-0862">Zinc</keyword>
<feature type="signal peptide" evidence="12">
    <location>
        <begin position="1"/>
        <end position="19"/>
    </location>
</feature>
<dbReference type="GO" id="GO:0070006">
    <property type="term" value="F:metalloaminopeptidase activity"/>
    <property type="evidence" value="ECO:0007669"/>
    <property type="project" value="TreeGrafter"/>
</dbReference>
<dbReference type="InterPro" id="IPR050344">
    <property type="entry name" value="Peptidase_M1_aminopeptidases"/>
</dbReference>
<sequence>MRYFNSLLCLALFPLLLQAQSPLTEAGVSEQLAQYRKQAVSQITYTLGLDITGSPGTPIAATENITFHLSNTGKALPLDFKAPAGAVQQLEVNGKSTAPQLLNEHLILPASLLQRGRNQIAIRFTAGAAALNRNADYMYTLLVPERARTVFPCFDQPDLKAVFNLSLQLPLQWKAIANGTLQDSTTTTTCKQYRFKTSDTISTYLFAFVAGKFTETVRQLDGRTIHGLYRENDTAKLRPSLPSIFSIQSNALRFMEDYTQIPYPFQQFNFAALPDFQFGGMEHPGAIQYKAPTLFLEESATRDQLNARSNLLSHETAHMWFGDLVTMRWFNDVWMKEVFANFMADKIGNLTVQNNNFDLKFLTDHYPAAYSVDRTEGTHPIRQQLNNLKDAGSMYGNIIYHKAPIMMRQLERLMGADSLRTGLREYLRTYANGNASWPDLINILDRYCAADLQAWNKVWVNESGRPVISYRAVLDKGRFIDFTVTQKAEDGSSKIWPQLFEIALVYPDHVEEVTVNMNSGKVHLPELVGRKVPAALVFNANGQGYGVFPYVFDKANQTFNLPSPLLRASAYLNLYENILRGNGPSHTAWLPFYTSAISAEKDELCLNMLLDQLQNIYWRFFPAPYRQTIAKEAEQILWRTLAENTNANQQKLLFKAYSNMALNRAAQDTLFRIWQTQQAPGNIKLVEDDYNNLAAALCIRAYPGSDTIALAQLARIHNADRKLRWQFLMPALSDVPARRDSFFQALSKPENRTKEAWVGTALNYLHHPLRTAYSVKYLPQSLELVEEIQKTGDIFFPQNWLQATLGYYQSEEAVVIIKRFLQQHKNYNPKLKNKILQAADNVFRAHQLPASAQTVQ</sequence>
<dbReference type="PRINTS" id="PR00756">
    <property type="entry name" value="ALADIPTASE"/>
</dbReference>
<comment type="cofactor">
    <cofactor evidence="2">
        <name>Zn(2+)</name>
        <dbReference type="ChEBI" id="CHEBI:29105"/>
    </cofactor>
</comment>
<feature type="domain" description="Peptidase M1 membrane alanine aminopeptidase" evidence="13">
    <location>
        <begin position="247"/>
        <end position="455"/>
    </location>
</feature>
<evidence type="ECO:0000256" key="9">
    <source>
        <dbReference type="ARBA" id="ARBA00022801"/>
    </source>
</evidence>
<evidence type="ECO:0000256" key="12">
    <source>
        <dbReference type="SAM" id="SignalP"/>
    </source>
</evidence>
<dbReference type="InterPro" id="IPR027268">
    <property type="entry name" value="Peptidase_M4/M1_CTD_sf"/>
</dbReference>
<dbReference type="GO" id="GO:0008270">
    <property type="term" value="F:zinc ion binding"/>
    <property type="evidence" value="ECO:0007669"/>
    <property type="project" value="InterPro"/>
</dbReference>
<dbReference type="PANTHER" id="PTHR11533">
    <property type="entry name" value="PROTEASE M1 ZINC METALLOPROTEASE"/>
    <property type="match status" value="1"/>
</dbReference>
<dbReference type="GO" id="GO:0005615">
    <property type="term" value="C:extracellular space"/>
    <property type="evidence" value="ECO:0007669"/>
    <property type="project" value="TreeGrafter"/>
</dbReference>
<protein>
    <recommendedName>
        <fullName evidence="5">Aminopeptidase N</fullName>
        <ecNumber evidence="4">3.4.11.2</ecNumber>
    </recommendedName>
</protein>
<name>A0A917MY98_9BACT</name>
<dbReference type="PANTHER" id="PTHR11533:SF174">
    <property type="entry name" value="PUROMYCIN-SENSITIVE AMINOPEPTIDASE-RELATED"/>
    <property type="match status" value="1"/>
</dbReference>
<evidence type="ECO:0000256" key="11">
    <source>
        <dbReference type="ARBA" id="ARBA00023049"/>
    </source>
</evidence>
<keyword evidence="12" id="KW-0732">Signal</keyword>
<reference evidence="15" key="1">
    <citation type="journal article" date="2014" name="Int. J. Syst. Evol. Microbiol.">
        <title>Complete genome sequence of Corynebacterium casei LMG S-19264T (=DSM 44701T), isolated from a smear-ripened cheese.</title>
        <authorList>
            <consortium name="US DOE Joint Genome Institute (JGI-PGF)"/>
            <person name="Walter F."/>
            <person name="Albersmeier A."/>
            <person name="Kalinowski J."/>
            <person name="Ruckert C."/>
        </authorList>
    </citation>
    <scope>NUCLEOTIDE SEQUENCE</scope>
    <source>
        <strain evidence="15">CGMCC 1.15290</strain>
    </source>
</reference>
<evidence type="ECO:0000256" key="7">
    <source>
        <dbReference type="ARBA" id="ARBA00022670"/>
    </source>
</evidence>